<sequence>MKPQLKVEAPKVVDAVQSYKTAFDAIDNSCTLYPKCKAEQELLHILSVQFELAGSTILVSDIAGNSASVKSEKTGCVLCIKTEDVEAVIAKVVSAGVIIKGDDVCCGGHVGKDKAPYGYNWLICSLAKNVTDIPTLLGSGSFFAFYFENSIENRSMETAFCLASCRRHEGDVTGYRLPILVLRGHTGAVTAIAFSPRPCLCFPALIVI</sequence>
<dbReference type="SUPFAM" id="SSF54593">
    <property type="entry name" value="Glyoxalase/Bleomycin resistance protein/Dihydroxybiphenyl dioxygenase"/>
    <property type="match status" value="1"/>
</dbReference>
<dbReference type="AlphaFoldDB" id="A0A6P6A5U8"/>
<gene>
    <name evidence="3" type="primary">LOC111306580</name>
</gene>
<dbReference type="Proteomes" id="UP000515121">
    <property type="component" value="Unplaced"/>
</dbReference>
<proteinExistence type="predicted"/>
<evidence type="ECO:0000313" key="3">
    <source>
        <dbReference type="RefSeq" id="XP_022760135.1"/>
    </source>
</evidence>
<name>A0A6P6A5U8_DURZI</name>
<keyword evidence="2" id="KW-1185">Reference proteome</keyword>
<organism evidence="2 3">
    <name type="scientific">Durio zibethinus</name>
    <name type="common">Durian</name>
    <dbReference type="NCBI Taxonomy" id="66656"/>
    <lineage>
        <taxon>Eukaryota</taxon>
        <taxon>Viridiplantae</taxon>
        <taxon>Streptophyta</taxon>
        <taxon>Embryophyta</taxon>
        <taxon>Tracheophyta</taxon>
        <taxon>Spermatophyta</taxon>
        <taxon>Magnoliopsida</taxon>
        <taxon>eudicotyledons</taxon>
        <taxon>Gunneridae</taxon>
        <taxon>Pentapetalae</taxon>
        <taxon>rosids</taxon>
        <taxon>malvids</taxon>
        <taxon>Malvales</taxon>
        <taxon>Malvaceae</taxon>
        <taxon>Helicteroideae</taxon>
        <taxon>Durio</taxon>
    </lineage>
</organism>
<dbReference type="Gene3D" id="3.10.180.10">
    <property type="entry name" value="2,3-Dihydroxybiphenyl 1,2-Dioxygenase, domain 1"/>
    <property type="match status" value="1"/>
</dbReference>
<accession>A0A6P6A5U8</accession>
<dbReference type="RefSeq" id="XP_022760135.1">
    <property type="nucleotide sequence ID" value="XM_022904400.1"/>
</dbReference>
<reference evidence="3" key="1">
    <citation type="submission" date="2025-08" db="UniProtKB">
        <authorList>
            <consortium name="RefSeq"/>
        </authorList>
    </citation>
    <scope>IDENTIFICATION</scope>
    <source>
        <tissue evidence="3">Fruit stalk</tissue>
    </source>
</reference>
<dbReference type="InterPro" id="IPR054576">
    <property type="entry name" value="At5g48480-like_N"/>
</dbReference>
<dbReference type="Pfam" id="PF22656">
    <property type="entry name" value="At5g48480-like_N"/>
    <property type="match status" value="1"/>
</dbReference>
<evidence type="ECO:0000313" key="2">
    <source>
        <dbReference type="Proteomes" id="UP000515121"/>
    </source>
</evidence>
<dbReference type="GeneID" id="111306580"/>
<evidence type="ECO:0000259" key="1">
    <source>
        <dbReference type="Pfam" id="PF22656"/>
    </source>
</evidence>
<dbReference type="InterPro" id="IPR029068">
    <property type="entry name" value="Glyas_Bleomycin-R_OHBP_Dase"/>
</dbReference>
<protein>
    <submittedName>
        <fullName evidence="3">Uncharacterized protein At5g48480-like</fullName>
    </submittedName>
</protein>
<dbReference type="PANTHER" id="PTHR34109">
    <property type="entry name" value="BNAUNNG04460D PROTEIN-RELATED"/>
    <property type="match status" value="1"/>
</dbReference>
<feature type="domain" description="Glyoxalase At5g48480-like N-terminal" evidence="1">
    <location>
        <begin position="4"/>
        <end position="62"/>
    </location>
</feature>
<dbReference type="KEGG" id="dzi:111306580"/>
<dbReference type="PANTHER" id="PTHR34109:SF1">
    <property type="entry name" value="VOC DOMAIN-CONTAINING PROTEIN"/>
    <property type="match status" value="1"/>
</dbReference>
<dbReference type="OrthoDB" id="2013034at2759"/>